<keyword evidence="1" id="KW-0732">Signal</keyword>
<dbReference type="EMBL" id="JAIXNE010000004">
    <property type="protein sequence ID" value="MCA6077301.1"/>
    <property type="molecule type" value="Genomic_DNA"/>
</dbReference>
<evidence type="ECO:0000256" key="1">
    <source>
        <dbReference type="SAM" id="SignalP"/>
    </source>
</evidence>
<feature type="chain" id="PRO_5041155348" description="Haem-binding domain-containing protein" evidence="1">
    <location>
        <begin position="26"/>
        <end position="117"/>
    </location>
</feature>
<evidence type="ECO:0000313" key="2">
    <source>
        <dbReference type="EMBL" id="MCA6074996.1"/>
    </source>
</evidence>
<keyword evidence="5" id="KW-1185">Reference proteome</keyword>
<dbReference type="Proteomes" id="UP001139409">
    <property type="component" value="Unassembled WGS sequence"/>
</dbReference>
<proteinExistence type="predicted"/>
<accession>A0A9X1HST3</accession>
<evidence type="ECO:0000313" key="3">
    <source>
        <dbReference type="EMBL" id="MCA6076173.1"/>
    </source>
</evidence>
<comment type="caution">
    <text evidence="4">The sequence shown here is derived from an EMBL/GenBank/DDBJ whole genome shotgun (WGS) entry which is preliminary data.</text>
</comment>
<reference evidence="4" key="1">
    <citation type="submission" date="2021-09" db="EMBL/GenBank/DDBJ databases">
        <title>Fulvivirga sp. isolated from coastal sediment.</title>
        <authorList>
            <person name="Yu H."/>
        </authorList>
    </citation>
    <scope>NUCLEOTIDE SEQUENCE</scope>
    <source>
        <strain evidence="4">1062</strain>
    </source>
</reference>
<evidence type="ECO:0008006" key="6">
    <source>
        <dbReference type="Google" id="ProtNLM"/>
    </source>
</evidence>
<feature type="signal peptide" evidence="1">
    <location>
        <begin position="1"/>
        <end position="25"/>
    </location>
</feature>
<dbReference type="RefSeq" id="WP_225698102.1">
    <property type="nucleotide sequence ID" value="NZ_JAIXNE010000002.1"/>
</dbReference>
<sequence>MKARFIKTSWLGVITAALIVISAFNTQTDIHKNHGELPLKDEKLKKEAFKILDTKCNVCHRKQNPFMVFNEKNISRRAKKIYQMVFIERRMPKGNEIQLTNEEFIKLKKWLFTENIL</sequence>
<name>A0A9X1HST3_9BACT</name>
<evidence type="ECO:0000313" key="5">
    <source>
        <dbReference type="Proteomes" id="UP001139409"/>
    </source>
</evidence>
<evidence type="ECO:0000313" key="4">
    <source>
        <dbReference type="EMBL" id="MCA6077301.1"/>
    </source>
</evidence>
<organism evidence="4 5">
    <name type="scientific">Fulvivirga sedimenti</name>
    <dbReference type="NCBI Taxonomy" id="2879465"/>
    <lineage>
        <taxon>Bacteria</taxon>
        <taxon>Pseudomonadati</taxon>
        <taxon>Bacteroidota</taxon>
        <taxon>Cytophagia</taxon>
        <taxon>Cytophagales</taxon>
        <taxon>Fulvivirgaceae</taxon>
        <taxon>Fulvivirga</taxon>
    </lineage>
</organism>
<dbReference type="AlphaFoldDB" id="A0A9X1HST3"/>
<dbReference type="EMBL" id="JAIXNE010000002">
    <property type="protein sequence ID" value="MCA6074996.1"/>
    <property type="molecule type" value="Genomic_DNA"/>
</dbReference>
<gene>
    <name evidence="2" type="ORF">LDX50_08955</name>
    <name evidence="3" type="ORF">LDX50_14925</name>
    <name evidence="4" type="ORF">LDX50_20645</name>
</gene>
<dbReference type="EMBL" id="JAIXNE010000003">
    <property type="protein sequence ID" value="MCA6076173.1"/>
    <property type="molecule type" value="Genomic_DNA"/>
</dbReference>
<protein>
    <recommendedName>
        <fullName evidence="6">Haem-binding domain-containing protein</fullName>
    </recommendedName>
</protein>